<evidence type="ECO:0000313" key="3">
    <source>
        <dbReference type="EMBL" id="GAA2074134.1"/>
    </source>
</evidence>
<evidence type="ECO:0000259" key="2">
    <source>
        <dbReference type="SMART" id="SM00382"/>
    </source>
</evidence>
<sequence>MTDVSLVQGLRELNADDLDIGYVARAQASHGSSAPDAPLLQSDDPRLETILRLLRRFGGVILSGPPGTSKSWLAGQIADKITGGDGNRRADIQFHASYQFEDFMEGYRPKKDGSGFEPRDGVFLQLVRKAHENADDAYVLVVDELSRADVGRVFGEALTYIERNKRGQRFNLPSGDTISIPLNVFLIATMNPLDRGVDDVDAAFERRFAKVDMPPSRELLERMLDDNGFPDGNIHRRLLGWFSKINARAAQTPAAAVGHAYFADVTDAETLQEVWDYQLKYLVDRAFKYDPETRAEMVNGWAAIFESPDDESQPPVAEEAGSKAEAP</sequence>
<dbReference type="InterPro" id="IPR003593">
    <property type="entry name" value="AAA+_ATPase"/>
</dbReference>
<gene>
    <name evidence="3" type="ORF">GCM10009801_27870</name>
</gene>
<keyword evidence="4" id="KW-1185">Reference proteome</keyword>
<proteinExistence type="predicted"/>
<dbReference type="PANTHER" id="PTHR37291">
    <property type="entry name" value="5-METHYLCYTOSINE-SPECIFIC RESTRICTION ENZYME B"/>
    <property type="match status" value="1"/>
</dbReference>
<evidence type="ECO:0000256" key="1">
    <source>
        <dbReference type="SAM" id="MobiDB-lite"/>
    </source>
</evidence>
<feature type="domain" description="AAA+ ATPase" evidence="2">
    <location>
        <begin position="56"/>
        <end position="217"/>
    </location>
</feature>
<name>A0ABN2VXE5_9ACTN</name>
<dbReference type="SUPFAM" id="SSF52540">
    <property type="entry name" value="P-loop containing nucleoside triphosphate hydrolases"/>
    <property type="match status" value="1"/>
</dbReference>
<comment type="caution">
    <text evidence="3">The sequence shown here is derived from an EMBL/GenBank/DDBJ whole genome shotgun (WGS) entry which is preliminary data.</text>
</comment>
<dbReference type="PANTHER" id="PTHR37291:SF1">
    <property type="entry name" value="TYPE IV METHYL-DIRECTED RESTRICTION ENZYME ECOKMCRB SUBUNIT"/>
    <property type="match status" value="1"/>
</dbReference>
<dbReference type="Proteomes" id="UP001500016">
    <property type="component" value="Unassembled WGS sequence"/>
</dbReference>
<organism evidence="3 4">
    <name type="scientific">Streptomyces albiaxialis</name>
    <dbReference type="NCBI Taxonomy" id="329523"/>
    <lineage>
        <taxon>Bacteria</taxon>
        <taxon>Bacillati</taxon>
        <taxon>Actinomycetota</taxon>
        <taxon>Actinomycetes</taxon>
        <taxon>Kitasatosporales</taxon>
        <taxon>Streptomycetaceae</taxon>
        <taxon>Streptomyces</taxon>
    </lineage>
</organism>
<dbReference type="RefSeq" id="WP_344527668.1">
    <property type="nucleotide sequence ID" value="NZ_BAAAPE010000007.1"/>
</dbReference>
<protein>
    <recommendedName>
        <fullName evidence="2">AAA+ ATPase domain-containing protein</fullName>
    </recommendedName>
</protein>
<dbReference type="EMBL" id="BAAAPE010000007">
    <property type="protein sequence ID" value="GAA2074134.1"/>
    <property type="molecule type" value="Genomic_DNA"/>
</dbReference>
<reference evidence="3 4" key="1">
    <citation type="journal article" date="2019" name="Int. J. Syst. Evol. Microbiol.">
        <title>The Global Catalogue of Microorganisms (GCM) 10K type strain sequencing project: providing services to taxonomists for standard genome sequencing and annotation.</title>
        <authorList>
            <consortium name="The Broad Institute Genomics Platform"/>
            <consortium name="The Broad Institute Genome Sequencing Center for Infectious Disease"/>
            <person name="Wu L."/>
            <person name="Ma J."/>
        </authorList>
    </citation>
    <scope>NUCLEOTIDE SEQUENCE [LARGE SCALE GENOMIC DNA]</scope>
    <source>
        <strain evidence="3 4">JCM 15478</strain>
    </source>
</reference>
<dbReference type="InterPro" id="IPR027417">
    <property type="entry name" value="P-loop_NTPase"/>
</dbReference>
<dbReference type="Gene3D" id="3.40.50.300">
    <property type="entry name" value="P-loop containing nucleotide triphosphate hydrolases"/>
    <property type="match status" value="1"/>
</dbReference>
<dbReference type="InterPro" id="IPR052934">
    <property type="entry name" value="Methyl-DNA_Rec/Restrict_Enz"/>
</dbReference>
<dbReference type="Pfam" id="PF07728">
    <property type="entry name" value="AAA_5"/>
    <property type="match status" value="1"/>
</dbReference>
<accession>A0ABN2VXE5</accession>
<dbReference type="SMART" id="SM00382">
    <property type="entry name" value="AAA"/>
    <property type="match status" value="1"/>
</dbReference>
<feature type="region of interest" description="Disordered" evidence="1">
    <location>
        <begin position="306"/>
        <end position="327"/>
    </location>
</feature>
<dbReference type="InterPro" id="IPR011704">
    <property type="entry name" value="ATPase_dyneun-rel_AAA"/>
</dbReference>
<evidence type="ECO:0000313" key="4">
    <source>
        <dbReference type="Proteomes" id="UP001500016"/>
    </source>
</evidence>